<dbReference type="PANTHER" id="PTHR10937:SF8">
    <property type="entry name" value="AMINOTRANSFERASE-RELATED"/>
    <property type="match status" value="1"/>
</dbReference>
<dbReference type="RefSeq" id="WP_094539296.1">
    <property type="nucleotide sequence ID" value="NZ_JBHEER010000022.1"/>
</dbReference>
<evidence type="ECO:0000259" key="3">
    <source>
        <dbReference type="PROSITE" id="PS51464"/>
    </source>
</evidence>
<feature type="domain" description="SIS" evidence="3">
    <location>
        <begin position="197"/>
        <end position="329"/>
    </location>
</feature>
<dbReference type="Proteomes" id="UP000216478">
    <property type="component" value="Unassembled WGS sequence"/>
</dbReference>
<reference evidence="4 5" key="1">
    <citation type="submission" date="2017-07" db="EMBL/GenBank/DDBJ databases">
        <title>Phylogenetic study on the rhizospheric bacterium Ochrobactrum sp. A44.</title>
        <authorList>
            <person name="Krzyzanowska D.M."/>
            <person name="Ossowicki A."/>
            <person name="Rajewska M."/>
            <person name="Maciag T."/>
            <person name="Kaczynski Z."/>
            <person name="Czerwicka M."/>
            <person name="Jafra S."/>
        </authorList>
    </citation>
    <scope>NUCLEOTIDE SEQUENCE [LARGE SCALE GENOMIC DNA]</scope>
    <source>
        <strain evidence="4 5">OgA9a</strain>
    </source>
</reference>
<name>A0A256FPI1_9HYPH</name>
<dbReference type="Pfam" id="PF01380">
    <property type="entry name" value="SIS"/>
    <property type="match status" value="2"/>
</dbReference>
<dbReference type="CDD" id="cd05008">
    <property type="entry name" value="SIS_GlmS_GlmD_1"/>
    <property type="match status" value="1"/>
</dbReference>
<dbReference type="SUPFAM" id="SSF53697">
    <property type="entry name" value="SIS domain"/>
    <property type="match status" value="1"/>
</dbReference>
<dbReference type="InterPro" id="IPR001347">
    <property type="entry name" value="SIS_dom"/>
</dbReference>
<dbReference type="GO" id="GO:0097367">
    <property type="term" value="F:carbohydrate derivative binding"/>
    <property type="evidence" value="ECO:0007669"/>
    <property type="project" value="InterPro"/>
</dbReference>
<proteinExistence type="predicted"/>
<evidence type="ECO:0000256" key="2">
    <source>
        <dbReference type="ARBA" id="ARBA00022737"/>
    </source>
</evidence>
<dbReference type="OrthoDB" id="9761808at2"/>
<keyword evidence="1" id="KW-0808">Transferase</keyword>
<organism evidence="4 5">
    <name type="scientific">Brucella grignonensis</name>
    <dbReference type="NCBI Taxonomy" id="94627"/>
    <lineage>
        <taxon>Bacteria</taxon>
        <taxon>Pseudomonadati</taxon>
        <taxon>Pseudomonadota</taxon>
        <taxon>Alphaproteobacteria</taxon>
        <taxon>Hyphomicrobiales</taxon>
        <taxon>Brucellaceae</taxon>
        <taxon>Brucella/Ochrobactrum group</taxon>
        <taxon>Brucella</taxon>
    </lineage>
</organism>
<feature type="domain" description="SIS" evidence="3">
    <location>
        <begin position="32"/>
        <end position="174"/>
    </location>
</feature>
<dbReference type="InterPro" id="IPR046348">
    <property type="entry name" value="SIS_dom_sf"/>
</dbReference>
<gene>
    <name evidence="4" type="ORF">CEV33_4283</name>
</gene>
<keyword evidence="5" id="KW-1185">Reference proteome</keyword>
<dbReference type="GO" id="GO:0008483">
    <property type="term" value="F:transaminase activity"/>
    <property type="evidence" value="ECO:0007669"/>
    <property type="project" value="UniProtKB-KW"/>
</dbReference>
<protein>
    <submittedName>
        <fullName evidence="4">SIS domain protein</fullName>
    </submittedName>
</protein>
<dbReference type="InterPro" id="IPR035466">
    <property type="entry name" value="GlmS/AgaS_SIS"/>
</dbReference>
<dbReference type="InterPro" id="IPR035490">
    <property type="entry name" value="GlmS/FrlB_SIS"/>
</dbReference>
<keyword evidence="1" id="KW-0032">Aminotransferase</keyword>
<evidence type="ECO:0000256" key="1">
    <source>
        <dbReference type="ARBA" id="ARBA00022576"/>
    </source>
</evidence>
<evidence type="ECO:0000313" key="4">
    <source>
        <dbReference type="EMBL" id="OYR16753.1"/>
    </source>
</evidence>
<dbReference type="PANTHER" id="PTHR10937">
    <property type="entry name" value="GLUCOSAMINE--FRUCTOSE-6-PHOSPHATE AMINOTRANSFERASE, ISOMERIZING"/>
    <property type="match status" value="1"/>
</dbReference>
<dbReference type="GO" id="GO:1901135">
    <property type="term" value="P:carbohydrate derivative metabolic process"/>
    <property type="evidence" value="ECO:0007669"/>
    <property type="project" value="InterPro"/>
</dbReference>
<keyword evidence="2" id="KW-0677">Repeat</keyword>
<dbReference type="CDD" id="cd05009">
    <property type="entry name" value="SIS_GlmS_GlmD_2"/>
    <property type="match status" value="1"/>
</dbReference>
<dbReference type="AlphaFoldDB" id="A0A256FPI1"/>
<evidence type="ECO:0000313" key="5">
    <source>
        <dbReference type="Proteomes" id="UP000216478"/>
    </source>
</evidence>
<accession>A0A256FPI1</accession>
<comment type="caution">
    <text evidence="4">The sequence shown here is derived from an EMBL/GenBank/DDBJ whole genome shotgun (WGS) entry which is preliminary data.</text>
</comment>
<dbReference type="Gene3D" id="3.40.50.10490">
    <property type="entry name" value="Glucose-6-phosphate isomerase like protein, domain 1"/>
    <property type="match status" value="2"/>
</dbReference>
<dbReference type="EMBL" id="NNRL01000150">
    <property type="protein sequence ID" value="OYR16753.1"/>
    <property type="molecule type" value="Genomic_DNA"/>
</dbReference>
<dbReference type="PROSITE" id="PS51464">
    <property type="entry name" value="SIS"/>
    <property type="match status" value="2"/>
</dbReference>
<sequence length="344" mass="35863">MVTTSFMRKETIEASAVVSRLLTEESATIAEIKRLYEERRPRVITTAARGSSDHAALFFKYLFEISVGLPVASIGPSITSVYNSRLQLQDGLHFTVSQSGASPDIVALQKAAKAGGAITVAIVNVTDSPLAEQADIVLGLHAGREQSVAATKSCIAGATALAAITAAISDSDALQQALSKLPQALSATVSAPLDDELITQLASIDGMYIVGRGPGFAVGLEAALKAKETCGIHAEAFSLAEVMHGPIRLVHSGFPVLAFLNEDEAFSSSKQAVERLIGLGADVFTIGAKSSAQHKAIGITATGHGLIDPLVGLAAYYSLIERVALARGLDPDKPMNLSKVTETV</sequence>